<protein>
    <recommendedName>
        <fullName evidence="4">SHSP domain-containing protein</fullName>
    </recommendedName>
</protein>
<organism evidence="5 6">
    <name type="scientific">Ceratopteris richardii</name>
    <name type="common">Triangle waterfern</name>
    <dbReference type="NCBI Taxonomy" id="49495"/>
    <lineage>
        <taxon>Eukaryota</taxon>
        <taxon>Viridiplantae</taxon>
        <taxon>Streptophyta</taxon>
        <taxon>Embryophyta</taxon>
        <taxon>Tracheophyta</taxon>
        <taxon>Polypodiopsida</taxon>
        <taxon>Polypodiidae</taxon>
        <taxon>Polypodiales</taxon>
        <taxon>Pteridineae</taxon>
        <taxon>Pteridaceae</taxon>
        <taxon>Parkerioideae</taxon>
        <taxon>Ceratopteris</taxon>
    </lineage>
</organism>
<dbReference type="PANTHER" id="PTHR11527">
    <property type="entry name" value="HEAT-SHOCK PROTEIN 20 FAMILY MEMBER"/>
    <property type="match status" value="1"/>
</dbReference>
<dbReference type="EMBL" id="CM035439">
    <property type="protein sequence ID" value="KAH7283379.1"/>
    <property type="molecule type" value="Genomic_DNA"/>
</dbReference>
<keyword evidence="6" id="KW-1185">Reference proteome</keyword>
<accession>A0A8T2QHL6</accession>
<dbReference type="Gene3D" id="2.60.40.790">
    <property type="match status" value="1"/>
</dbReference>
<proteinExistence type="inferred from homology"/>
<comment type="similarity">
    <text evidence="2 3">Belongs to the small heat shock protein (HSP20) family.</text>
</comment>
<evidence type="ECO:0000259" key="4">
    <source>
        <dbReference type="PROSITE" id="PS01031"/>
    </source>
</evidence>
<feature type="domain" description="SHSP" evidence="4">
    <location>
        <begin position="41"/>
        <end position="152"/>
    </location>
</feature>
<reference evidence="5" key="1">
    <citation type="submission" date="2021-08" db="EMBL/GenBank/DDBJ databases">
        <title>WGS assembly of Ceratopteris richardii.</title>
        <authorList>
            <person name="Marchant D.B."/>
            <person name="Chen G."/>
            <person name="Jenkins J."/>
            <person name="Shu S."/>
            <person name="Leebens-Mack J."/>
            <person name="Grimwood J."/>
            <person name="Schmutz J."/>
            <person name="Soltis P."/>
            <person name="Soltis D."/>
            <person name="Chen Z.-H."/>
        </authorList>
    </citation>
    <scope>NUCLEOTIDE SEQUENCE</scope>
    <source>
        <strain evidence="5">Whitten #5841</strain>
        <tissue evidence="5">Leaf</tissue>
    </source>
</reference>
<dbReference type="Pfam" id="PF00011">
    <property type="entry name" value="HSP20"/>
    <property type="match status" value="1"/>
</dbReference>
<name>A0A8T2QHL6_CERRI</name>
<dbReference type="SUPFAM" id="SSF49764">
    <property type="entry name" value="HSP20-like chaperones"/>
    <property type="match status" value="1"/>
</dbReference>
<evidence type="ECO:0000256" key="2">
    <source>
        <dbReference type="PROSITE-ProRule" id="PRU00285"/>
    </source>
</evidence>
<dbReference type="InterPro" id="IPR031107">
    <property type="entry name" value="Small_HSP"/>
</dbReference>
<comment type="caution">
    <text evidence="5">The sequence shown here is derived from an EMBL/GenBank/DDBJ whole genome shotgun (WGS) entry which is preliminary data.</text>
</comment>
<keyword evidence="1" id="KW-0346">Stress response</keyword>
<dbReference type="AlphaFoldDB" id="A0A8T2QHL6"/>
<dbReference type="PROSITE" id="PS01031">
    <property type="entry name" value="SHSP"/>
    <property type="match status" value="1"/>
</dbReference>
<evidence type="ECO:0000313" key="5">
    <source>
        <dbReference type="EMBL" id="KAH7283379.1"/>
    </source>
</evidence>
<dbReference type="OrthoDB" id="1245404at2759"/>
<gene>
    <name evidence="5" type="ORF">KP509_34G004000</name>
</gene>
<evidence type="ECO:0000256" key="1">
    <source>
        <dbReference type="ARBA" id="ARBA00023016"/>
    </source>
</evidence>
<dbReference type="InterPro" id="IPR008978">
    <property type="entry name" value="HSP20-like_chaperone"/>
</dbReference>
<sequence length="152" mass="17428">MALLLFRRSDNPSQFDTFGSFVAGIRCDFSSLPDVSTFARDVDFMRKAQVDWTENSHAYVFKLNLPGMVIGDLKVQVVDGQMIQISSEKKSEQTQSSEHWHRVEHTQKTFVRRFRLPENVKAYEVKAFMQNGMLTITVPKIFSFNPFANVAA</sequence>
<dbReference type="InterPro" id="IPR002068">
    <property type="entry name" value="A-crystallin/Hsp20_dom"/>
</dbReference>
<evidence type="ECO:0000313" key="6">
    <source>
        <dbReference type="Proteomes" id="UP000825935"/>
    </source>
</evidence>
<dbReference type="Proteomes" id="UP000825935">
    <property type="component" value="Chromosome 34"/>
</dbReference>
<dbReference type="CDD" id="cd06472">
    <property type="entry name" value="ACD_ScHsp26_like"/>
    <property type="match status" value="1"/>
</dbReference>
<evidence type="ECO:0000256" key="3">
    <source>
        <dbReference type="RuleBase" id="RU003616"/>
    </source>
</evidence>